<dbReference type="EMBL" id="SXEU01000001">
    <property type="protein sequence ID" value="NFV14872.1"/>
    <property type="molecule type" value="Genomic_DNA"/>
</dbReference>
<dbReference type="Gene3D" id="1.10.260.40">
    <property type="entry name" value="lambda repressor-like DNA-binding domains"/>
    <property type="match status" value="1"/>
</dbReference>
<dbReference type="PANTHER" id="PTHR46558">
    <property type="entry name" value="TRACRIPTIONAL REGULATORY PROTEIN-RELATED-RELATED"/>
    <property type="match status" value="1"/>
</dbReference>
<dbReference type="PANTHER" id="PTHR46558:SF4">
    <property type="entry name" value="DNA-BIDING PHAGE PROTEIN"/>
    <property type="match status" value="1"/>
</dbReference>
<protein>
    <submittedName>
        <fullName evidence="3">Helix-turn-helix domain-containing protein</fullName>
    </submittedName>
</protein>
<name>A0A6G4HNR5_CLOBO</name>
<keyword evidence="1" id="KW-0238">DNA-binding</keyword>
<dbReference type="Pfam" id="PF01381">
    <property type="entry name" value="HTH_3"/>
    <property type="match status" value="1"/>
</dbReference>
<dbReference type="GO" id="GO:0003677">
    <property type="term" value="F:DNA binding"/>
    <property type="evidence" value="ECO:0007669"/>
    <property type="project" value="UniProtKB-KW"/>
</dbReference>
<dbReference type="SUPFAM" id="SSF47413">
    <property type="entry name" value="lambda repressor-like DNA-binding domains"/>
    <property type="match status" value="1"/>
</dbReference>
<gene>
    <name evidence="3" type="ORF">FDG29_01580</name>
</gene>
<accession>A0A6G4HNR5</accession>
<dbReference type="InterPro" id="IPR001387">
    <property type="entry name" value="Cro/C1-type_HTH"/>
</dbReference>
<sequence length="75" mass="8760">MHKNLKQIREEHNLTQDEMTKLLGLKHKSHYNQIENGKISMSLDMAKKISCIFNTSVDEIFFQEEVHAKRTSNTA</sequence>
<dbReference type="CDD" id="cd00093">
    <property type="entry name" value="HTH_XRE"/>
    <property type="match status" value="1"/>
</dbReference>
<comment type="caution">
    <text evidence="3">The sequence shown here is derived from an EMBL/GenBank/DDBJ whole genome shotgun (WGS) entry which is preliminary data.</text>
</comment>
<dbReference type="PROSITE" id="PS50943">
    <property type="entry name" value="HTH_CROC1"/>
    <property type="match status" value="1"/>
</dbReference>
<evidence type="ECO:0000313" key="3">
    <source>
        <dbReference type="EMBL" id="NFV14872.1"/>
    </source>
</evidence>
<evidence type="ECO:0000256" key="1">
    <source>
        <dbReference type="ARBA" id="ARBA00023125"/>
    </source>
</evidence>
<reference evidence="3" key="1">
    <citation type="submission" date="2019-04" db="EMBL/GenBank/DDBJ databases">
        <title>Genome sequencing of Clostridium botulinum Groups I-IV and Clostridium butyricum.</title>
        <authorList>
            <person name="Brunt J."/>
            <person name="Van Vliet A.H.M."/>
            <person name="Stringer S.C."/>
            <person name="Carter A.T."/>
            <person name="Peck M.W."/>
        </authorList>
    </citation>
    <scope>NUCLEOTIDE SEQUENCE</scope>
    <source>
        <strain evidence="3">751/1</strain>
    </source>
</reference>
<dbReference type="SMART" id="SM00530">
    <property type="entry name" value="HTH_XRE"/>
    <property type="match status" value="1"/>
</dbReference>
<organism evidence="3">
    <name type="scientific">Clostridium botulinum</name>
    <dbReference type="NCBI Taxonomy" id="1491"/>
    <lineage>
        <taxon>Bacteria</taxon>
        <taxon>Bacillati</taxon>
        <taxon>Bacillota</taxon>
        <taxon>Clostridia</taxon>
        <taxon>Eubacteriales</taxon>
        <taxon>Clostridiaceae</taxon>
        <taxon>Clostridium</taxon>
    </lineage>
</organism>
<evidence type="ECO:0000259" key="2">
    <source>
        <dbReference type="PROSITE" id="PS50943"/>
    </source>
</evidence>
<dbReference type="InterPro" id="IPR010982">
    <property type="entry name" value="Lambda_DNA-bd_dom_sf"/>
</dbReference>
<feature type="domain" description="HTH cro/C1-type" evidence="2">
    <location>
        <begin position="5"/>
        <end position="60"/>
    </location>
</feature>
<dbReference type="AlphaFoldDB" id="A0A6G4HNR5"/>
<proteinExistence type="predicted"/>